<evidence type="ECO:0000256" key="8">
    <source>
        <dbReference type="ARBA" id="ARBA00022723"/>
    </source>
</evidence>
<evidence type="ECO:0000313" key="18">
    <source>
        <dbReference type="Proteomes" id="UP000033558"/>
    </source>
</evidence>
<dbReference type="InterPro" id="IPR036775">
    <property type="entry name" value="DNA_pol_Y-fam_lit_finger_sf"/>
</dbReference>
<dbReference type="GO" id="GO:0003887">
    <property type="term" value="F:DNA-directed DNA polymerase activity"/>
    <property type="evidence" value="ECO:0007669"/>
    <property type="project" value="UniProtKB-UniRule"/>
</dbReference>
<evidence type="ECO:0000256" key="13">
    <source>
        <dbReference type="ARBA" id="ARBA00023204"/>
    </source>
</evidence>
<evidence type="ECO:0000313" key="17">
    <source>
        <dbReference type="EMBL" id="KJY62626.1"/>
    </source>
</evidence>
<comment type="subunit">
    <text evidence="15">Monomer.</text>
</comment>
<dbReference type="OrthoDB" id="9808813at2"/>
<gene>
    <name evidence="15 17" type="primary">dinB</name>
    <name evidence="17" type="ORF">JG30_04150</name>
</gene>
<keyword evidence="12 15" id="KW-0238">DNA-binding</keyword>
<dbReference type="Gene3D" id="1.10.150.20">
    <property type="entry name" value="5' to 3' exonuclease, C-terminal subdomain"/>
    <property type="match status" value="1"/>
</dbReference>
<keyword evidence="9 15" id="KW-0227">DNA damage</keyword>
<protein>
    <recommendedName>
        <fullName evidence="15">DNA polymerase IV</fullName>
        <shortName evidence="15">Pol IV</shortName>
        <ecNumber evidence="15">2.7.7.7</ecNumber>
    </recommendedName>
</protein>
<dbReference type="Pfam" id="PF21999">
    <property type="entry name" value="IMS_HHH_1"/>
    <property type="match status" value="1"/>
</dbReference>
<comment type="cofactor">
    <cofactor evidence="15">
        <name>Mg(2+)</name>
        <dbReference type="ChEBI" id="CHEBI:18420"/>
    </cofactor>
    <text evidence="15">Binds 2 magnesium ions per subunit.</text>
</comment>
<dbReference type="Proteomes" id="UP000033558">
    <property type="component" value="Unassembled WGS sequence"/>
</dbReference>
<evidence type="ECO:0000256" key="11">
    <source>
        <dbReference type="ARBA" id="ARBA00022932"/>
    </source>
</evidence>
<dbReference type="GO" id="GO:0003684">
    <property type="term" value="F:damaged DNA binding"/>
    <property type="evidence" value="ECO:0007669"/>
    <property type="project" value="InterPro"/>
</dbReference>
<evidence type="ECO:0000256" key="1">
    <source>
        <dbReference type="ARBA" id="ARBA00004496"/>
    </source>
</evidence>
<keyword evidence="18" id="KW-1185">Reference proteome</keyword>
<dbReference type="Gene3D" id="3.30.1490.100">
    <property type="entry name" value="DNA polymerase, Y-family, little finger domain"/>
    <property type="match status" value="1"/>
</dbReference>
<dbReference type="GO" id="GO:0009432">
    <property type="term" value="P:SOS response"/>
    <property type="evidence" value="ECO:0007669"/>
    <property type="project" value="TreeGrafter"/>
</dbReference>
<evidence type="ECO:0000256" key="4">
    <source>
        <dbReference type="ARBA" id="ARBA00022490"/>
    </source>
</evidence>
<organism evidence="17 18">
    <name type="scientific">Bombilactobacillus mellifer</name>
    <dbReference type="NCBI Taxonomy" id="1218492"/>
    <lineage>
        <taxon>Bacteria</taxon>
        <taxon>Bacillati</taxon>
        <taxon>Bacillota</taxon>
        <taxon>Bacilli</taxon>
        <taxon>Lactobacillales</taxon>
        <taxon>Lactobacillaceae</taxon>
        <taxon>Bombilactobacillus</taxon>
    </lineage>
</organism>
<comment type="catalytic activity">
    <reaction evidence="14 15">
        <text>DNA(n) + a 2'-deoxyribonucleoside 5'-triphosphate = DNA(n+1) + diphosphate</text>
        <dbReference type="Rhea" id="RHEA:22508"/>
        <dbReference type="Rhea" id="RHEA-COMP:17339"/>
        <dbReference type="Rhea" id="RHEA-COMP:17340"/>
        <dbReference type="ChEBI" id="CHEBI:33019"/>
        <dbReference type="ChEBI" id="CHEBI:61560"/>
        <dbReference type="ChEBI" id="CHEBI:173112"/>
        <dbReference type="EC" id="2.7.7.7"/>
    </reaction>
</comment>
<accession>A0A0F4LYK3</accession>
<dbReference type="Pfam" id="PF11799">
    <property type="entry name" value="IMS_C"/>
    <property type="match status" value="1"/>
</dbReference>
<evidence type="ECO:0000256" key="12">
    <source>
        <dbReference type="ARBA" id="ARBA00023125"/>
    </source>
</evidence>
<comment type="caution">
    <text evidence="17">The sequence shown here is derived from an EMBL/GenBank/DDBJ whole genome shotgun (WGS) entry which is preliminary data.</text>
</comment>
<keyword evidence="6 15" id="KW-0548">Nucleotidyltransferase</keyword>
<feature type="site" description="Substrate discrimination" evidence="15">
    <location>
        <position position="25"/>
    </location>
</feature>
<dbReference type="InterPro" id="IPR043128">
    <property type="entry name" value="Rev_trsase/Diguanyl_cyclase"/>
</dbReference>
<dbReference type="RefSeq" id="WP_046315780.1">
    <property type="nucleotide sequence ID" value="NZ_JAMBJK010000003.1"/>
</dbReference>
<dbReference type="PANTHER" id="PTHR11076">
    <property type="entry name" value="DNA REPAIR POLYMERASE UMUC / TRANSFERASE FAMILY MEMBER"/>
    <property type="match status" value="1"/>
</dbReference>
<dbReference type="InterPro" id="IPR001126">
    <property type="entry name" value="UmuC"/>
</dbReference>
<keyword evidence="7 15" id="KW-0235">DNA replication</keyword>
<evidence type="ECO:0000259" key="16">
    <source>
        <dbReference type="PROSITE" id="PS50173"/>
    </source>
</evidence>
<keyword evidence="13 15" id="KW-0234">DNA repair</keyword>
<evidence type="ECO:0000256" key="9">
    <source>
        <dbReference type="ARBA" id="ARBA00022763"/>
    </source>
</evidence>
<dbReference type="CDD" id="cd03586">
    <property type="entry name" value="PolY_Pol_IV_kappa"/>
    <property type="match status" value="1"/>
</dbReference>
<dbReference type="SUPFAM" id="SSF56672">
    <property type="entry name" value="DNA/RNA polymerases"/>
    <property type="match status" value="1"/>
</dbReference>
<dbReference type="InterPro" id="IPR050116">
    <property type="entry name" value="DNA_polymerase-Y"/>
</dbReference>
<proteinExistence type="inferred from homology"/>
<evidence type="ECO:0000256" key="15">
    <source>
        <dbReference type="HAMAP-Rule" id="MF_01113"/>
    </source>
</evidence>
<dbReference type="PANTHER" id="PTHR11076:SF33">
    <property type="entry name" value="DNA POLYMERASE KAPPA"/>
    <property type="match status" value="1"/>
</dbReference>
<keyword evidence="8 15" id="KW-0479">Metal-binding</keyword>
<evidence type="ECO:0000256" key="14">
    <source>
        <dbReference type="ARBA" id="ARBA00049244"/>
    </source>
</evidence>
<feature type="domain" description="UmuC" evidence="16">
    <location>
        <begin position="16"/>
        <end position="202"/>
    </location>
</feature>
<keyword evidence="3 15" id="KW-0515">Mutator protein</keyword>
<feature type="binding site" evidence="15">
    <location>
        <position position="20"/>
    </location>
    <ligand>
        <name>Mg(2+)</name>
        <dbReference type="ChEBI" id="CHEBI:18420"/>
    </ligand>
</feature>
<dbReference type="InterPro" id="IPR017961">
    <property type="entry name" value="DNA_pol_Y-fam_little_finger"/>
</dbReference>
<keyword evidence="11 15" id="KW-0239">DNA-directed DNA polymerase</keyword>
<dbReference type="HOGENOM" id="CLU_012348_1_2_9"/>
<dbReference type="EMBL" id="JXJQ01000005">
    <property type="protein sequence ID" value="KJY62626.1"/>
    <property type="molecule type" value="Genomic_DNA"/>
</dbReference>
<evidence type="ECO:0000256" key="10">
    <source>
        <dbReference type="ARBA" id="ARBA00022842"/>
    </source>
</evidence>
<dbReference type="NCBIfam" id="NF002677">
    <property type="entry name" value="PRK02406.1"/>
    <property type="match status" value="1"/>
</dbReference>
<dbReference type="PROSITE" id="PS50173">
    <property type="entry name" value="UMUC"/>
    <property type="match status" value="1"/>
</dbReference>
<keyword evidence="5 15" id="KW-0808">Transferase</keyword>
<evidence type="ECO:0000256" key="7">
    <source>
        <dbReference type="ARBA" id="ARBA00022705"/>
    </source>
</evidence>
<dbReference type="PATRIC" id="fig|1218492.5.peg.537"/>
<dbReference type="GO" id="GO:0000287">
    <property type="term" value="F:magnesium ion binding"/>
    <property type="evidence" value="ECO:0007669"/>
    <property type="project" value="UniProtKB-UniRule"/>
</dbReference>
<dbReference type="InterPro" id="IPR053848">
    <property type="entry name" value="IMS_HHH_1"/>
</dbReference>
<dbReference type="Gene3D" id="3.30.70.270">
    <property type="match status" value="1"/>
</dbReference>
<dbReference type="GO" id="GO:0006261">
    <property type="term" value="P:DNA-templated DNA replication"/>
    <property type="evidence" value="ECO:0007669"/>
    <property type="project" value="UniProtKB-UniRule"/>
</dbReference>
<keyword evidence="4 15" id="KW-0963">Cytoplasm</keyword>
<comment type="subcellular location">
    <subcellularLocation>
        <location evidence="1 15">Cytoplasm</location>
    </subcellularLocation>
</comment>
<dbReference type="HAMAP" id="MF_01113">
    <property type="entry name" value="DNApol_IV"/>
    <property type="match status" value="1"/>
</dbReference>
<dbReference type="EC" id="2.7.7.7" evidence="15"/>
<evidence type="ECO:0000256" key="6">
    <source>
        <dbReference type="ARBA" id="ARBA00022695"/>
    </source>
</evidence>
<dbReference type="InterPro" id="IPR022880">
    <property type="entry name" value="DNApol_IV"/>
</dbReference>
<dbReference type="SUPFAM" id="SSF100879">
    <property type="entry name" value="Lesion bypass DNA polymerase (Y-family), little finger domain"/>
    <property type="match status" value="1"/>
</dbReference>
<evidence type="ECO:0000256" key="5">
    <source>
        <dbReference type="ARBA" id="ARBA00022679"/>
    </source>
</evidence>
<dbReference type="FunFam" id="3.30.1490.100:FF:000004">
    <property type="entry name" value="DNA polymerase IV"/>
    <property type="match status" value="1"/>
</dbReference>
<feature type="active site" evidence="15">
    <location>
        <position position="121"/>
    </location>
</feature>
<dbReference type="Gene3D" id="3.40.1170.60">
    <property type="match status" value="1"/>
</dbReference>
<dbReference type="GO" id="GO:0006281">
    <property type="term" value="P:DNA repair"/>
    <property type="evidence" value="ECO:0007669"/>
    <property type="project" value="UniProtKB-UniRule"/>
</dbReference>
<evidence type="ECO:0000256" key="3">
    <source>
        <dbReference type="ARBA" id="ARBA00022457"/>
    </source>
</evidence>
<reference evidence="17 18" key="1">
    <citation type="submission" date="2015-01" db="EMBL/GenBank/DDBJ databases">
        <title>Comparative genomics of the lactic acid bacteria isolated from the honey bee gut.</title>
        <authorList>
            <person name="Ellegaard K.M."/>
            <person name="Tamarit D."/>
            <person name="Javelind E."/>
            <person name="Olofsson T."/>
            <person name="Andersson S.G."/>
            <person name="Vasquez A."/>
        </authorList>
    </citation>
    <scope>NUCLEOTIDE SEQUENCE [LARGE SCALE GENOMIC DNA]</scope>
    <source>
        <strain evidence="17 18">Bin4</strain>
    </source>
</reference>
<dbReference type="InterPro" id="IPR043502">
    <property type="entry name" value="DNA/RNA_pol_sf"/>
</dbReference>
<dbReference type="STRING" id="1218492.JG30_04150"/>
<name>A0A0F4LYK3_9LACO</name>
<dbReference type="Pfam" id="PF00817">
    <property type="entry name" value="IMS"/>
    <property type="match status" value="1"/>
</dbReference>
<comment type="similarity">
    <text evidence="2 15">Belongs to the DNA polymerase type-Y family.</text>
</comment>
<comment type="function">
    <text evidence="15">Poorly processive, error-prone DNA polymerase involved in untargeted mutagenesis. Copies undamaged DNA at stalled replication forks, which arise in vivo from mismatched or misaligned primer ends. These misaligned primers can be extended by PolIV. Exhibits no 3'-5' exonuclease (proofreading) activity. May be involved in translesional synthesis, in conjunction with the beta clamp from PolIII.</text>
</comment>
<dbReference type="AlphaFoldDB" id="A0A0F4LYK3"/>
<feature type="binding site" evidence="15">
    <location>
        <position position="120"/>
    </location>
    <ligand>
        <name>Mg(2+)</name>
        <dbReference type="ChEBI" id="CHEBI:18420"/>
    </ligand>
</feature>
<keyword evidence="10 15" id="KW-0460">Magnesium</keyword>
<sequence length="369" mass="41948">MSFLELPQVVHDQRQIIHVDMDAFYASVEQRQHPEYRHKALVIAYDPRKYNGHGVVTTANYEARKYGIHSAMPTFQVLDKVPADKLVFVPPNFSLYRQVSQQIHAIFNTVTPLWEPVALDEAYLDVTAQLTTPQAVVPLALKIQRTIKQQLNLTCSVGISYNKFLAKMASDYAKPFGRTVVSSQQALAFLAPLPLKKFHGIGQATQQRLAKLGMQTGADLQRVSWDFLTQKFKKTGYLLYQRGRGIDDSRVRAQRLSKSIGKEQTFYRPIFNDQTVTRILHELAAAVAQEAQTKKLRGRTVVIKVRTAANFETYTRRQTLERATNDETTIFQASSQLFTALQVTTDPLRLLGITLTNLVENRFEEISLF</sequence>
<dbReference type="GO" id="GO:0005829">
    <property type="term" value="C:cytosol"/>
    <property type="evidence" value="ECO:0007669"/>
    <property type="project" value="TreeGrafter"/>
</dbReference>
<dbReference type="GO" id="GO:0042276">
    <property type="term" value="P:error-prone translesion synthesis"/>
    <property type="evidence" value="ECO:0007669"/>
    <property type="project" value="TreeGrafter"/>
</dbReference>
<evidence type="ECO:0000256" key="2">
    <source>
        <dbReference type="ARBA" id="ARBA00010945"/>
    </source>
</evidence>